<accession>A0ABW8JVQ8</accession>
<sequence length="420" mass="46300">MKFLFRLLASSLLLVVAGCAQAPVPRAAMPASHVPLLLISIDGYRHDYLDRGLSPTLAALAKDGVRADGMQPSFPSLTFPNHYTLVTGLRPDHHGIVHNTMEDPALGHFALKDRAAVSDGRWWAEATPLWETADRAGLKTATMFWPGTEADIHGMHPDHWRPYDGGVTPDQRVDRVLAWLDLPAGQRPTFLTLYFDAVDHAGHDHGPDSAQVNQALRDTDEALGRLIAGLRRRGLLDRMNLIVLADHGMADVPVGHTVVLDDLLPLDRVDRVTTGVLAGFNPKAGHEADFAAIEARMEQPQQHMQCWDKTRVPARLAYGRNPRVPQLLCLADVGWTITTRHYLARHPNDHMRGEHGYDNADPHMQALFVAHGPAFERGVRHAVFPNVDVYPLMAHLLGVTPAANDGDYDAVKDMLVPAAR</sequence>
<dbReference type="Proteomes" id="UP001620460">
    <property type="component" value="Unassembled WGS sequence"/>
</dbReference>
<gene>
    <name evidence="2" type="ORF">ISP17_14840</name>
</gene>
<evidence type="ECO:0000313" key="3">
    <source>
        <dbReference type="Proteomes" id="UP001620460"/>
    </source>
</evidence>
<evidence type="ECO:0000313" key="2">
    <source>
        <dbReference type="EMBL" id="MFK2905238.1"/>
    </source>
</evidence>
<dbReference type="InterPro" id="IPR017850">
    <property type="entry name" value="Alkaline_phosphatase_core_sf"/>
</dbReference>
<proteinExistence type="predicted"/>
<protein>
    <submittedName>
        <fullName evidence="2">Alkaline phosphatase family protein</fullName>
    </submittedName>
</protein>
<dbReference type="Gene3D" id="3.30.1360.180">
    <property type="match status" value="1"/>
</dbReference>
<dbReference type="PANTHER" id="PTHR10151:SF120">
    <property type="entry name" value="BIS(5'-ADENOSYL)-TRIPHOSPHATASE"/>
    <property type="match status" value="1"/>
</dbReference>
<dbReference type="CDD" id="cd16018">
    <property type="entry name" value="Enpp"/>
    <property type="match status" value="1"/>
</dbReference>
<feature type="chain" id="PRO_5046560015" evidence="1">
    <location>
        <begin position="23"/>
        <end position="420"/>
    </location>
</feature>
<keyword evidence="1" id="KW-0732">Signal</keyword>
<dbReference type="InterPro" id="IPR002591">
    <property type="entry name" value="Phosphodiest/P_Trfase"/>
</dbReference>
<organism evidence="2 3">
    <name type="scientific">Dyella ginsengisoli</name>
    <dbReference type="NCBI Taxonomy" id="363848"/>
    <lineage>
        <taxon>Bacteria</taxon>
        <taxon>Pseudomonadati</taxon>
        <taxon>Pseudomonadota</taxon>
        <taxon>Gammaproteobacteria</taxon>
        <taxon>Lysobacterales</taxon>
        <taxon>Rhodanobacteraceae</taxon>
        <taxon>Dyella</taxon>
    </lineage>
</organism>
<dbReference type="EMBL" id="JADIKM010000004">
    <property type="protein sequence ID" value="MFK2905238.1"/>
    <property type="molecule type" value="Genomic_DNA"/>
</dbReference>
<dbReference type="PANTHER" id="PTHR10151">
    <property type="entry name" value="ECTONUCLEOTIDE PYROPHOSPHATASE/PHOSPHODIESTERASE"/>
    <property type="match status" value="1"/>
</dbReference>
<dbReference type="SUPFAM" id="SSF53649">
    <property type="entry name" value="Alkaline phosphatase-like"/>
    <property type="match status" value="1"/>
</dbReference>
<evidence type="ECO:0000256" key="1">
    <source>
        <dbReference type="SAM" id="SignalP"/>
    </source>
</evidence>
<reference evidence="2 3" key="1">
    <citation type="submission" date="2020-10" db="EMBL/GenBank/DDBJ databases">
        <title>Phylogeny of dyella-like bacteria.</title>
        <authorList>
            <person name="Fu J."/>
        </authorList>
    </citation>
    <scope>NUCLEOTIDE SEQUENCE [LARGE SCALE GENOMIC DNA]</scope>
    <source>
        <strain evidence="2 3">Gsoil3046</strain>
    </source>
</reference>
<keyword evidence="3" id="KW-1185">Reference proteome</keyword>
<dbReference type="RefSeq" id="WP_404634554.1">
    <property type="nucleotide sequence ID" value="NZ_JADIKM010000004.1"/>
</dbReference>
<name>A0ABW8JVQ8_9GAMM</name>
<dbReference type="Pfam" id="PF01663">
    <property type="entry name" value="Phosphodiest"/>
    <property type="match status" value="1"/>
</dbReference>
<comment type="caution">
    <text evidence="2">The sequence shown here is derived from an EMBL/GenBank/DDBJ whole genome shotgun (WGS) entry which is preliminary data.</text>
</comment>
<dbReference type="PROSITE" id="PS51257">
    <property type="entry name" value="PROKAR_LIPOPROTEIN"/>
    <property type="match status" value="1"/>
</dbReference>
<feature type="signal peptide" evidence="1">
    <location>
        <begin position="1"/>
        <end position="22"/>
    </location>
</feature>
<dbReference type="Gene3D" id="3.40.720.10">
    <property type="entry name" value="Alkaline Phosphatase, subunit A"/>
    <property type="match status" value="1"/>
</dbReference>